<feature type="compositionally biased region" description="Basic and acidic residues" evidence="3">
    <location>
        <begin position="45"/>
        <end position="56"/>
    </location>
</feature>
<keyword evidence="2" id="KW-0012">Acyltransferase</keyword>
<dbReference type="PANTHER" id="PTHR43877">
    <property type="entry name" value="AMINOALKYLPHOSPHONATE N-ACETYLTRANSFERASE-RELATED-RELATED"/>
    <property type="match status" value="1"/>
</dbReference>
<evidence type="ECO:0000256" key="3">
    <source>
        <dbReference type="SAM" id="MobiDB-lite"/>
    </source>
</evidence>
<accession>A0A9Q8QMG1</accession>
<dbReference type="Gene3D" id="3.40.630.30">
    <property type="match status" value="1"/>
</dbReference>
<reference evidence="5" key="1">
    <citation type="submission" date="2021-11" db="EMBL/GenBank/DDBJ databases">
        <title>Purpureocillium_takamizusanense_genome.</title>
        <authorList>
            <person name="Nguyen N.-H."/>
        </authorList>
    </citation>
    <scope>NUCLEOTIDE SEQUENCE</scope>
    <source>
        <strain evidence="5">PT3</strain>
    </source>
</reference>
<keyword evidence="6" id="KW-1185">Reference proteome</keyword>
<dbReference type="InterPro" id="IPR000182">
    <property type="entry name" value="GNAT_dom"/>
</dbReference>
<evidence type="ECO:0000313" key="5">
    <source>
        <dbReference type="EMBL" id="UNI21419.1"/>
    </source>
</evidence>
<dbReference type="Proteomes" id="UP000829364">
    <property type="component" value="Chromosome 7"/>
</dbReference>
<name>A0A9Q8QMG1_9HYPO</name>
<dbReference type="InterPro" id="IPR016181">
    <property type="entry name" value="Acyl_CoA_acyltransferase"/>
</dbReference>
<dbReference type="OrthoDB" id="41532at2759"/>
<sequence length="301" mass="32964">MTQHGNSSGPYRILPLVVVTPNHGSHSDSCKTAAAKQHRQNPPLPRDEKEHQQQEAHHCYSYQVRGGRDRRRLVSSLVALHVACIQLDGALMRFHPPFGAAQRHRMRLFWEERIAQATVGRRVVLLALPAAAAAAAPGVGGVGGGGVATGDADDIIDDDDDDNDDDINDDVTDLPIAGVVELATPDADTGPFRADVEMLMVSPRHRRAGLGGRLMAAVEDAARERGRTLLQLSTTVGSVAEERLYPALGYTKVRRPFHILLTLMTSLHSLTHSYYYYSIHDNHHTPLFPFPKDATIHNPPP</sequence>
<dbReference type="EMBL" id="CP086360">
    <property type="protein sequence ID" value="UNI21419.1"/>
    <property type="molecule type" value="Genomic_DNA"/>
</dbReference>
<evidence type="ECO:0000259" key="4">
    <source>
        <dbReference type="PROSITE" id="PS51186"/>
    </source>
</evidence>
<gene>
    <name evidence="5" type="ORF">JDV02_007411</name>
</gene>
<dbReference type="RefSeq" id="XP_047844900.1">
    <property type="nucleotide sequence ID" value="XM_047988901.1"/>
</dbReference>
<evidence type="ECO:0000313" key="6">
    <source>
        <dbReference type="Proteomes" id="UP000829364"/>
    </source>
</evidence>
<organism evidence="5 6">
    <name type="scientific">Purpureocillium takamizusanense</name>
    <dbReference type="NCBI Taxonomy" id="2060973"/>
    <lineage>
        <taxon>Eukaryota</taxon>
        <taxon>Fungi</taxon>
        <taxon>Dikarya</taxon>
        <taxon>Ascomycota</taxon>
        <taxon>Pezizomycotina</taxon>
        <taxon>Sordariomycetes</taxon>
        <taxon>Hypocreomycetidae</taxon>
        <taxon>Hypocreales</taxon>
        <taxon>Ophiocordycipitaceae</taxon>
        <taxon>Purpureocillium</taxon>
    </lineage>
</organism>
<dbReference type="CDD" id="cd04301">
    <property type="entry name" value="NAT_SF"/>
    <property type="match status" value="1"/>
</dbReference>
<keyword evidence="1" id="KW-0808">Transferase</keyword>
<dbReference type="KEGG" id="ptkz:JDV02_007411"/>
<dbReference type="PANTHER" id="PTHR43877:SF2">
    <property type="entry name" value="AMINOALKYLPHOSPHONATE N-ACETYLTRANSFERASE-RELATED"/>
    <property type="match status" value="1"/>
</dbReference>
<dbReference type="AlphaFoldDB" id="A0A9Q8QMG1"/>
<dbReference type="Pfam" id="PF00583">
    <property type="entry name" value="Acetyltransf_1"/>
    <property type="match status" value="1"/>
</dbReference>
<dbReference type="PROSITE" id="PS51186">
    <property type="entry name" value="GNAT"/>
    <property type="match status" value="1"/>
</dbReference>
<proteinExistence type="predicted"/>
<evidence type="ECO:0000256" key="1">
    <source>
        <dbReference type="ARBA" id="ARBA00022679"/>
    </source>
</evidence>
<dbReference type="GeneID" id="72069359"/>
<dbReference type="GO" id="GO:0016747">
    <property type="term" value="F:acyltransferase activity, transferring groups other than amino-acyl groups"/>
    <property type="evidence" value="ECO:0007669"/>
    <property type="project" value="InterPro"/>
</dbReference>
<feature type="domain" description="N-acetyltransferase" evidence="4">
    <location>
        <begin position="112"/>
        <end position="269"/>
    </location>
</feature>
<protein>
    <recommendedName>
        <fullName evidence="4">N-acetyltransferase domain-containing protein</fullName>
    </recommendedName>
</protein>
<evidence type="ECO:0000256" key="2">
    <source>
        <dbReference type="ARBA" id="ARBA00023315"/>
    </source>
</evidence>
<feature type="region of interest" description="Disordered" evidence="3">
    <location>
        <begin position="22"/>
        <end position="56"/>
    </location>
</feature>
<dbReference type="InterPro" id="IPR050832">
    <property type="entry name" value="Bact_Acetyltransf"/>
</dbReference>
<dbReference type="SUPFAM" id="SSF55729">
    <property type="entry name" value="Acyl-CoA N-acyltransferases (Nat)"/>
    <property type="match status" value="1"/>
</dbReference>